<dbReference type="InterPro" id="IPR028098">
    <property type="entry name" value="Glyco_trans_4-like_N"/>
</dbReference>
<dbReference type="Gene3D" id="3.40.50.2000">
    <property type="entry name" value="Glycogen Phosphorylase B"/>
    <property type="match status" value="2"/>
</dbReference>
<feature type="domain" description="Glycosyl transferase family 1" evidence="1">
    <location>
        <begin position="202"/>
        <end position="351"/>
    </location>
</feature>
<evidence type="ECO:0000259" key="1">
    <source>
        <dbReference type="Pfam" id="PF00534"/>
    </source>
</evidence>
<dbReference type="InterPro" id="IPR001296">
    <property type="entry name" value="Glyco_trans_1"/>
</dbReference>
<dbReference type="Proteomes" id="UP001165381">
    <property type="component" value="Unassembled WGS sequence"/>
</dbReference>
<feature type="domain" description="Glycosyltransferase subfamily 4-like N-terminal" evidence="2">
    <location>
        <begin position="3"/>
        <end position="147"/>
    </location>
</feature>
<reference evidence="3" key="1">
    <citation type="submission" date="2022-05" db="EMBL/GenBank/DDBJ databases">
        <authorList>
            <person name="Park J.-S."/>
        </authorList>
    </citation>
    <scope>NUCLEOTIDE SEQUENCE</scope>
    <source>
        <strain evidence="3">2012CJ34-3</strain>
    </source>
</reference>
<gene>
    <name evidence="3" type="ORF">M3P09_06650</name>
</gene>
<dbReference type="PANTHER" id="PTHR12526">
    <property type="entry name" value="GLYCOSYLTRANSFERASE"/>
    <property type="match status" value="1"/>
</dbReference>
<comment type="caution">
    <text evidence="3">The sequence shown here is derived from an EMBL/GenBank/DDBJ whole genome shotgun (WGS) entry which is preliminary data.</text>
</comment>
<organism evidence="3 4">
    <name type="scientific">Jejuia spongiicola</name>
    <dbReference type="NCBI Taxonomy" id="2942207"/>
    <lineage>
        <taxon>Bacteria</taxon>
        <taxon>Pseudomonadati</taxon>
        <taxon>Bacteroidota</taxon>
        <taxon>Flavobacteriia</taxon>
        <taxon>Flavobacteriales</taxon>
        <taxon>Flavobacteriaceae</taxon>
        <taxon>Jejuia</taxon>
    </lineage>
</organism>
<evidence type="ECO:0000259" key="2">
    <source>
        <dbReference type="Pfam" id="PF13477"/>
    </source>
</evidence>
<dbReference type="Pfam" id="PF13477">
    <property type="entry name" value="Glyco_trans_4_2"/>
    <property type="match status" value="1"/>
</dbReference>
<protein>
    <submittedName>
        <fullName evidence="3">Glycosyltransferase</fullName>
    </submittedName>
</protein>
<evidence type="ECO:0000313" key="4">
    <source>
        <dbReference type="Proteomes" id="UP001165381"/>
    </source>
</evidence>
<proteinExistence type="predicted"/>
<dbReference type="SUPFAM" id="SSF53756">
    <property type="entry name" value="UDP-Glycosyltransferase/glycogen phosphorylase"/>
    <property type="match status" value="1"/>
</dbReference>
<dbReference type="EMBL" id="JAMFLZ010000002">
    <property type="protein sequence ID" value="MCL6294667.1"/>
    <property type="molecule type" value="Genomic_DNA"/>
</dbReference>
<evidence type="ECO:0000313" key="3">
    <source>
        <dbReference type="EMBL" id="MCL6294667.1"/>
    </source>
</evidence>
<name>A0ABT0QCG6_9FLAO</name>
<keyword evidence="4" id="KW-1185">Reference proteome</keyword>
<sequence>MKILLVSMNSIHFVRWTEQLKNAGHDVYWFNILDGNKAARLPWVKQITGWKQKYPKLKGRHFFKKNLPFFYKKFSFLIEHNTVKAFEKVIENVKPDVVHSIVLYISCTPILHVMQKHYNLPWIYSSWGSDLYYYRSVPKFKRDILKVLPRVNYLITDCKRDIEIAIELGFKGNVLGTFPGGGGFNYSEFDAYIKPVLERKVILVKGYQGRSGKAIEVLKALQLISYKIKSYNVIVFGADDEVEVFIEKENLSNNLNIKWLSRQDFLPHNEILKLMGGALIYIGNSDSDGMPNTLLEAIAQGSFPIQSNPGNASSEVITHNKNGLLIEDCNDVNAISELILNALEDRKLIEKAFQINQNKVKPQFERALIKTKVLEAYNSIKAN</sequence>
<dbReference type="RefSeq" id="WP_249972504.1">
    <property type="nucleotide sequence ID" value="NZ_JAMFLZ010000002.1"/>
</dbReference>
<accession>A0ABT0QCG6</accession>
<dbReference type="Pfam" id="PF00534">
    <property type="entry name" value="Glycos_transf_1"/>
    <property type="match status" value="1"/>
</dbReference>